<dbReference type="InterPro" id="IPR005900">
    <property type="entry name" value="6-phosphogluconolactonase_DevB"/>
</dbReference>
<comment type="function">
    <text evidence="2 7">Hydrolysis of 6-phosphogluconolactone to 6-phosphogluconate.</text>
</comment>
<dbReference type="OrthoDB" id="9810967at2"/>
<dbReference type="GO" id="GO:0017057">
    <property type="term" value="F:6-phosphogluconolactonase activity"/>
    <property type="evidence" value="ECO:0007669"/>
    <property type="project" value="UniProtKB-UniRule"/>
</dbReference>
<dbReference type="InterPro" id="IPR006148">
    <property type="entry name" value="Glc/Gal-6P_isomerase"/>
</dbReference>
<comment type="similarity">
    <text evidence="4 7">Belongs to the glucosamine/galactosamine-6-phosphate isomerase family. 6-phosphogluconolactonase subfamily.</text>
</comment>
<dbReference type="UniPathway" id="UPA00115">
    <property type="reaction ID" value="UER00409"/>
</dbReference>
<dbReference type="EC" id="3.1.1.31" evidence="5 7"/>
<dbReference type="InterPro" id="IPR037171">
    <property type="entry name" value="NagB/RpiA_transferase-like"/>
</dbReference>
<accession>A0A1U9KL20</accession>
<evidence type="ECO:0000313" key="9">
    <source>
        <dbReference type="EMBL" id="AQS86447.1"/>
    </source>
</evidence>
<dbReference type="PANTHER" id="PTHR11054:SF0">
    <property type="entry name" value="6-PHOSPHOGLUCONOLACTONASE"/>
    <property type="match status" value="1"/>
</dbReference>
<sequence>MSTQDVMTAREVVLEDPDAVAQWTADFLLEKALSARGVFRIALSGGSTPRKLYALMAEAGYADRFPWSRTEFFYGDDRFVPAESADSNRGMVQSILFDHVPVPTKNIHPMPDRGEPDQAARSYEADLQQAYGGNTLIANKPLFDVVLLGLGENGHTASLFPRQPVLEEKIRWVASCVPDDAPHTRLTLTYPAIASSRHVLFLVTGTSKAGVLGRVRAGDAAEPASHICSDGEVVWIIDRGAAGQAEGKTER</sequence>
<evidence type="ECO:0000256" key="7">
    <source>
        <dbReference type="RuleBase" id="RU365095"/>
    </source>
</evidence>
<evidence type="ECO:0000259" key="8">
    <source>
        <dbReference type="Pfam" id="PF01182"/>
    </source>
</evidence>
<evidence type="ECO:0000313" key="10">
    <source>
        <dbReference type="Proteomes" id="UP000188937"/>
    </source>
</evidence>
<dbReference type="KEGG" id="aace:A0U92_11615"/>
<dbReference type="Gene3D" id="3.40.50.1360">
    <property type="match status" value="1"/>
</dbReference>
<dbReference type="NCBIfam" id="TIGR01198">
    <property type="entry name" value="pgl"/>
    <property type="match status" value="1"/>
</dbReference>
<comment type="pathway">
    <text evidence="3 7">Carbohydrate degradation; pentose phosphate pathway; D-ribulose 5-phosphate from D-glucose 6-phosphate (oxidative stage): step 2/3.</text>
</comment>
<proteinExistence type="inferred from homology"/>
<dbReference type="Proteomes" id="UP000188937">
    <property type="component" value="Chromosome"/>
</dbReference>
<dbReference type="GO" id="GO:0005975">
    <property type="term" value="P:carbohydrate metabolic process"/>
    <property type="evidence" value="ECO:0007669"/>
    <property type="project" value="UniProtKB-UniRule"/>
</dbReference>
<dbReference type="Pfam" id="PF01182">
    <property type="entry name" value="Glucosamine_iso"/>
    <property type="match status" value="1"/>
</dbReference>
<organism evidence="9 10">
    <name type="scientific">Acetobacter aceti</name>
    <dbReference type="NCBI Taxonomy" id="435"/>
    <lineage>
        <taxon>Bacteria</taxon>
        <taxon>Pseudomonadati</taxon>
        <taxon>Pseudomonadota</taxon>
        <taxon>Alphaproteobacteria</taxon>
        <taxon>Acetobacterales</taxon>
        <taxon>Acetobacteraceae</taxon>
        <taxon>Acetobacter</taxon>
        <taxon>Acetobacter subgen. Acetobacter</taxon>
    </lineage>
</organism>
<evidence type="ECO:0000256" key="6">
    <source>
        <dbReference type="ARBA" id="ARBA00020337"/>
    </source>
</evidence>
<dbReference type="PANTHER" id="PTHR11054">
    <property type="entry name" value="6-PHOSPHOGLUCONOLACTONASE"/>
    <property type="match status" value="1"/>
</dbReference>
<keyword evidence="7" id="KW-0378">Hydrolase</keyword>
<protein>
    <recommendedName>
        <fullName evidence="6 7">6-phosphogluconolactonase</fullName>
        <shortName evidence="7">6PGL</shortName>
        <ecNumber evidence="5 7">3.1.1.31</ecNumber>
    </recommendedName>
</protein>
<dbReference type="SUPFAM" id="SSF100950">
    <property type="entry name" value="NagB/RpiA/CoA transferase-like"/>
    <property type="match status" value="1"/>
</dbReference>
<dbReference type="GO" id="GO:0006098">
    <property type="term" value="P:pentose-phosphate shunt"/>
    <property type="evidence" value="ECO:0007669"/>
    <property type="project" value="UniProtKB-UniPathway"/>
</dbReference>
<dbReference type="RefSeq" id="WP_077814410.1">
    <property type="nucleotide sequence ID" value="NZ_CP014692.1"/>
</dbReference>
<evidence type="ECO:0000256" key="3">
    <source>
        <dbReference type="ARBA" id="ARBA00004961"/>
    </source>
</evidence>
<dbReference type="InterPro" id="IPR039104">
    <property type="entry name" value="6PGL"/>
</dbReference>
<gene>
    <name evidence="7" type="primary">pgl</name>
    <name evidence="9" type="ORF">A0U92_11615</name>
</gene>
<name>A0A1U9KL20_ACEAC</name>
<dbReference type="EMBL" id="CP014692">
    <property type="protein sequence ID" value="AQS86447.1"/>
    <property type="molecule type" value="Genomic_DNA"/>
</dbReference>
<evidence type="ECO:0000256" key="2">
    <source>
        <dbReference type="ARBA" id="ARBA00002681"/>
    </source>
</evidence>
<evidence type="ECO:0000256" key="5">
    <source>
        <dbReference type="ARBA" id="ARBA00013198"/>
    </source>
</evidence>
<keyword evidence="10" id="KW-1185">Reference proteome</keyword>
<comment type="catalytic activity">
    <reaction evidence="1 7">
        <text>6-phospho-D-glucono-1,5-lactone + H2O = 6-phospho-D-gluconate + H(+)</text>
        <dbReference type="Rhea" id="RHEA:12556"/>
        <dbReference type="ChEBI" id="CHEBI:15377"/>
        <dbReference type="ChEBI" id="CHEBI:15378"/>
        <dbReference type="ChEBI" id="CHEBI:57955"/>
        <dbReference type="ChEBI" id="CHEBI:58759"/>
        <dbReference type="EC" id="3.1.1.31"/>
    </reaction>
</comment>
<dbReference type="AlphaFoldDB" id="A0A1U9KL20"/>
<dbReference type="CDD" id="cd01400">
    <property type="entry name" value="6PGL"/>
    <property type="match status" value="1"/>
</dbReference>
<evidence type="ECO:0000256" key="1">
    <source>
        <dbReference type="ARBA" id="ARBA00000832"/>
    </source>
</evidence>
<reference evidence="9 10" key="1">
    <citation type="submission" date="2016-03" db="EMBL/GenBank/DDBJ databases">
        <title>Acetic acid bacteria sequencing.</title>
        <authorList>
            <person name="Brandt J."/>
            <person name="Jakob F."/>
            <person name="Vogel R.F."/>
        </authorList>
    </citation>
    <scope>NUCLEOTIDE SEQUENCE [LARGE SCALE GENOMIC DNA]</scope>
    <source>
        <strain evidence="9 10">TMW2.1153</strain>
    </source>
</reference>
<dbReference type="STRING" id="435.A0U92_11615"/>
<evidence type="ECO:0000256" key="4">
    <source>
        <dbReference type="ARBA" id="ARBA00010662"/>
    </source>
</evidence>
<feature type="domain" description="Glucosamine/galactosamine-6-phosphate isomerase" evidence="8">
    <location>
        <begin position="18"/>
        <end position="235"/>
    </location>
</feature>